<comment type="caution">
    <text evidence="1">The sequence shown here is derived from an EMBL/GenBank/DDBJ whole genome shotgun (WGS) entry which is preliminary data.</text>
</comment>
<gene>
    <name evidence="1" type="ORF">SDC9_170851</name>
</gene>
<reference evidence="1" key="1">
    <citation type="submission" date="2019-08" db="EMBL/GenBank/DDBJ databases">
        <authorList>
            <person name="Kucharzyk K."/>
            <person name="Murdoch R.W."/>
            <person name="Higgins S."/>
            <person name="Loffler F."/>
        </authorList>
    </citation>
    <scope>NUCLEOTIDE SEQUENCE</scope>
</reference>
<dbReference type="EMBL" id="VSSQ01071981">
    <property type="protein sequence ID" value="MPN23463.1"/>
    <property type="molecule type" value="Genomic_DNA"/>
</dbReference>
<evidence type="ECO:0000313" key="1">
    <source>
        <dbReference type="EMBL" id="MPN23463.1"/>
    </source>
</evidence>
<name>A0A645GIB4_9ZZZZ</name>
<organism evidence="1">
    <name type="scientific">bioreactor metagenome</name>
    <dbReference type="NCBI Taxonomy" id="1076179"/>
    <lineage>
        <taxon>unclassified sequences</taxon>
        <taxon>metagenomes</taxon>
        <taxon>ecological metagenomes</taxon>
    </lineage>
</organism>
<accession>A0A645GIB4</accession>
<dbReference type="AlphaFoldDB" id="A0A645GIB4"/>
<protein>
    <submittedName>
        <fullName evidence="1">Uncharacterized protein</fullName>
    </submittedName>
</protein>
<sequence length="102" mass="11371">MRVTPNGLERGFALLALEGRRFGRHQLDRAPGVGGHLANHHAAFLLGHRVGCLTLAAARLRVHDFDVKQDGFLLFNLCSARCLSRLFKLNLLVSHVAFLLWC</sequence>
<proteinExistence type="predicted"/>